<evidence type="ECO:0000256" key="2">
    <source>
        <dbReference type="SAM" id="Phobius"/>
    </source>
</evidence>
<organism evidence="4 5">
    <name type="scientific">Polytolypa hystricis (strain UAMH7299)</name>
    <dbReference type="NCBI Taxonomy" id="1447883"/>
    <lineage>
        <taxon>Eukaryota</taxon>
        <taxon>Fungi</taxon>
        <taxon>Dikarya</taxon>
        <taxon>Ascomycota</taxon>
        <taxon>Pezizomycotina</taxon>
        <taxon>Eurotiomycetes</taxon>
        <taxon>Eurotiomycetidae</taxon>
        <taxon>Onygenales</taxon>
        <taxon>Onygenales incertae sedis</taxon>
        <taxon>Polytolypa</taxon>
    </lineage>
</organism>
<dbReference type="GO" id="GO:0007005">
    <property type="term" value="P:mitochondrion organization"/>
    <property type="evidence" value="ECO:0007669"/>
    <property type="project" value="TreeGrafter"/>
</dbReference>
<keyword evidence="2" id="KW-1133">Transmembrane helix</keyword>
<name>A0A2B7YQS5_POLH7</name>
<proteinExistence type="predicted"/>
<evidence type="ECO:0000313" key="5">
    <source>
        <dbReference type="Proteomes" id="UP000224634"/>
    </source>
</evidence>
<dbReference type="GO" id="GO:0005741">
    <property type="term" value="C:mitochondrial outer membrane"/>
    <property type="evidence" value="ECO:0007669"/>
    <property type="project" value="TreeGrafter"/>
</dbReference>
<protein>
    <recommendedName>
        <fullName evidence="3">Mitochondrial adapter protein MCP1 transmembrane domain-containing protein</fullName>
    </recommendedName>
</protein>
<dbReference type="STRING" id="1447883.A0A2B7YQS5"/>
<dbReference type="GO" id="GO:0055088">
    <property type="term" value="P:lipid homeostasis"/>
    <property type="evidence" value="ECO:0007669"/>
    <property type="project" value="InterPro"/>
</dbReference>
<accession>A0A2B7YQS5</accession>
<feature type="region of interest" description="Disordered" evidence="1">
    <location>
        <begin position="1"/>
        <end position="51"/>
    </location>
</feature>
<keyword evidence="5" id="KW-1185">Reference proteome</keyword>
<dbReference type="EMBL" id="PDNA01000030">
    <property type="protein sequence ID" value="PGH22997.1"/>
    <property type="molecule type" value="Genomic_DNA"/>
</dbReference>
<feature type="transmembrane region" description="Helical" evidence="2">
    <location>
        <begin position="302"/>
        <end position="323"/>
    </location>
</feature>
<keyword evidence="2" id="KW-0472">Membrane</keyword>
<dbReference type="PANTHER" id="PTHR38409">
    <property type="entry name" value="MDM10-COMPLEMENTING PROTEIN 1"/>
    <property type="match status" value="1"/>
</dbReference>
<feature type="transmembrane region" description="Helical" evidence="2">
    <location>
        <begin position="190"/>
        <end position="212"/>
    </location>
</feature>
<dbReference type="Pfam" id="PF07950">
    <property type="entry name" value="MCP1_TM"/>
    <property type="match status" value="1"/>
</dbReference>
<dbReference type="PANTHER" id="PTHR38409:SF1">
    <property type="entry name" value="MITOCHONDRIAL ADAPTER PROTEIN MCP1"/>
    <property type="match status" value="1"/>
</dbReference>
<feature type="domain" description="Mitochondrial adapter protein MCP1 transmembrane" evidence="3">
    <location>
        <begin position="196"/>
        <end position="327"/>
    </location>
</feature>
<evidence type="ECO:0000259" key="3">
    <source>
        <dbReference type="Pfam" id="PF07950"/>
    </source>
</evidence>
<reference evidence="4 5" key="1">
    <citation type="submission" date="2017-10" db="EMBL/GenBank/DDBJ databases">
        <title>Comparative genomics in systemic dimorphic fungi from Ajellomycetaceae.</title>
        <authorList>
            <person name="Munoz J.F."/>
            <person name="Mcewen J.G."/>
            <person name="Clay O.K."/>
            <person name="Cuomo C.A."/>
        </authorList>
    </citation>
    <scope>NUCLEOTIDE SEQUENCE [LARGE SCALE GENOMIC DNA]</scope>
    <source>
        <strain evidence="4 5">UAMH7299</strain>
    </source>
</reference>
<evidence type="ECO:0000256" key="1">
    <source>
        <dbReference type="SAM" id="MobiDB-lite"/>
    </source>
</evidence>
<sequence>MGEEDPSILSLQELDPSPVDEWTPDLESGEYFPDSAAADSNKKPLNNSSPSRSSFANLLGLSGRGVDYWLTAIQKYSTYPPTFFLTLHLTNTSLIPLITRSIPSSEPFLLLTRPLYQSPSLEPIILTLPIILHITSGLALRLLRKSRHARLYGDNDSQGTPSTTAATQPRSLLYQICKTAFSPTTLQAKLGYALTPLLGLHVLINRLVPVYVDGGSSGVGLGFVAHGIARAPLVMGVMYVGLVGVGVWHFVGGWAKWIGWGRRSSSSSGVRRGAGKSEGVNGRYLGSVRGSEAFRTRRRRRWVVRGLVVAGTALWIAGGLGVVGRGGAGSAWEARNWDKIYAHVPLLGRYLFSA</sequence>
<comment type="caution">
    <text evidence="4">The sequence shown here is derived from an EMBL/GenBank/DDBJ whole genome shotgun (WGS) entry which is preliminary data.</text>
</comment>
<dbReference type="OrthoDB" id="10259513at2759"/>
<keyword evidence="2" id="KW-0812">Transmembrane</keyword>
<evidence type="ECO:0000313" key="4">
    <source>
        <dbReference type="EMBL" id="PGH22997.1"/>
    </source>
</evidence>
<feature type="transmembrane region" description="Helical" evidence="2">
    <location>
        <begin position="123"/>
        <end position="143"/>
    </location>
</feature>
<dbReference type="Proteomes" id="UP000224634">
    <property type="component" value="Unassembled WGS sequence"/>
</dbReference>
<dbReference type="AlphaFoldDB" id="A0A2B7YQS5"/>
<gene>
    <name evidence="4" type="ORF">AJ80_02912</name>
</gene>
<dbReference type="InterPro" id="IPR012472">
    <property type="entry name" value="MCP1_TM"/>
</dbReference>
<dbReference type="InterPro" id="IPR039960">
    <property type="entry name" value="MCP1"/>
</dbReference>
<feature type="transmembrane region" description="Helical" evidence="2">
    <location>
        <begin position="232"/>
        <end position="255"/>
    </location>
</feature>